<keyword evidence="4 6" id="KW-0689">Ribosomal protein</keyword>
<accession>A0A2Z3H6R4</accession>
<protein>
    <recommendedName>
        <fullName evidence="6">Small ribosomal subunit protein uS7</fullName>
    </recommendedName>
</protein>
<evidence type="ECO:0000256" key="2">
    <source>
        <dbReference type="ARBA" id="ARBA00022730"/>
    </source>
</evidence>
<proteinExistence type="inferred from homology"/>
<evidence type="ECO:0000259" key="7">
    <source>
        <dbReference type="Pfam" id="PF00177"/>
    </source>
</evidence>
<dbReference type="PIRSF" id="PIRSF002122">
    <property type="entry name" value="RPS7p_RPS7a_RPS5e_RPS7o"/>
    <property type="match status" value="1"/>
</dbReference>
<reference evidence="8 9" key="1">
    <citation type="submission" date="2018-01" db="EMBL/GenBank/DDBJ databases">
        <title>G. obscuriglobus.</title>
        <authorList>
            <person name="Franke J."/>
            <person name="Blomberg W."/>
            <person name="Selmecki A."/>
        </authorList>
    </citation>
    <scope>NUCLEOTIDE SEQUENCE [LARGE SCALE GENOMIC DNA]</scope>
    <source>
        <strain evidence="8 9">DSM 5831</strain>
    </source>
</reference>
<dbReference type="KEGG" id="gog:C1280_06255"/>
<evidence type="ECO:0000256" key="3">
    <source>
        <dbReference type="ARBA" id="ARBA00022884"/>
    </source>
</evidence>
<dbReference type="GO" id="GO:0015935">
    <property type="term" value="C:small ribosomal subunit"/>
    <property type="evidence" value="ECO:0007669"/>
    <property type="project" value="InterPro"/>
</dbReference>
<keyword evidence="6" id="KW-0820">tRNA-binding</keyword>
<dbReference type="InterPro" id="IPR036823">
    <property type="entry name" value="Ribosomal_uS7_dom_sf"/>
</dbReference>
<evidence type="ECO:0000256" key="6">
    <source>
        <dbReference type="HAMAP-Rule" id="MF_00480"/>
    </source>
</evidence>
<dbReference type="RefSeq" id="WP_010040269.1">
    <property type="nucleotide sequence ID" value="NZ_CP025958.1"/>
</dbReference>
<dbReference type="PANTHER" id="PTHR11205">
    <property type="entry name" value="RIBOSOMAL PROTEIN S7"/>
    <property type="match status" value="1"/>
</dbReference>
<keyword evidence="9" id="KW-1185">Reference proteome</keyword>
<evidence type="ECO:0000313" key="8">
    <source>
        <dbReference type="EMBL" id="AWM36660.1"/>
    </source>
</evidence>
<dbReference type="Proteomes" id="UP000245802">
    <property type="component" value="Chromosome"/>
</dbReference>
<comment type="function">
    <text evidence="6">One of the primary rRNA binding proteins, it binds directly to 16S rRNA where it nucleates assembly of the head domain of the 30S subunit. Is located at the subunit interface close to the decoding center, probably blocks exit of the E-site tRNA.</text>
</comment>
<evidence type="ECO:0000256" key="1">
    <source>
        <dbReference type="ARBA" id="ARBA00007151"/>
    </source>
</evidence>
<dbReference type="AlphaFoldDB" id="A0A2Z3H6R4"/>
<dbReference type="SUPFAM" id="SSF47973">
    <property type="entry name" value="Ribosomal protein S7"/>
    <property type="match status" value="1"/>
</dbReference>
<dbReference type="InterPro" id="IPR005717">
    <property type="entry name" value="Ribosomal_uS7_bac/org-type"/>
</dbReference>
<dbReference type="GO" id="GO:0000049">
    <property type="term" value="F:tRNA binding"/>
    <property type="evidence" value="ECO:0007669"/>
    <property type="project" value="UniProtKB-UniRule"/>
</dbReference>
<feature type="domain" description="Small ribosomal subunit protein uS7" evidence="7">
    <location>
        <begin position="5"/>
        <end position="151"/>
    </location>
</feature>
<dbReference type="InterPro" id="IPR023798">
    <property type="entry name" value="Ribosomal_uS7_dom"/>
</dbReference>
<sequence>MGSKTRTASYTKLAPDTRYGSLFLSKFINCLMRDGKKSVATRVVYDALDQIKKRMPDADPIQVFTEALNNIKPTLEVRSRRVGGANYQVPMQVKPKRAESLAIRWILAAIRAKSGRPTYLRLAEELMAAYQRQGEAMAKREQTIKMAEANKAFSHFAW</sequence>
<gene>
    <name evidence="6" type="primary">rpsG</name>
    <name evidence="8" type="ORF">C1280_06255</name>
</gene>
<dbReference type="GO" id="GO:0019843">
    <property type="term" value="F:rRNA binding"/>
    <property type="evidence" value="ECO:0007669"/>
    <property type="project" value="UniProtKB-UniRule"/>
</dbReference>
<dbReference type="NCBIfam" id="TIGR01029">
    <property type="entry name" value="rpsG_bact"/>
    <property type="match status" value="1"/>
</dbReference>
<dbReference type="EMBL" id="CP025958">
    <property type="protein sequence ID" value="AWM36660.1"/>
    <property type="molecule type" value="Genomic_DNA"/>
</dbReference>
<keyword evidence="3 6" id="KW-0694">RNA-binding</keyword>
<evidence type="ECO:0000256" key="5">
    <source>
        <dbReference type="ARBA" id="ARBA00023274"/>
    </source>
</evidence>
<keyword evidence="5 6" id="KW-0687">Ribonucleoprotein</keyword>
<comment type="similarity">
    <text evidence="1 6">Belongs to the universal ribosomal protein uS7 family.</text>
</comment>
<dbReference type="OrthoDB" id="9807653at2"/>
<dbReference type="InterPro" id="IPR000235">
    <property type="entry name" value="Ribosomal_uS7"/>
</dbReference>
<name>A0A2Z3H6R4_9BACT</name>
<keyword evidence="2 6" id="KW-0699">rRNA-binding</keyword>
<dbReference type="Gene3D" id="1.10.455.10">
    <property type="entry name" value="Ribosomal protein S7 domain"/>
    <property type="match status" value="1"/>
</dbReference>
<dbReference type="Pfam" id="PF00177">
    <property type="entry name" value="Ribosomal_S7"/>
    <property type="match status" value="1"/>
</dbReference>
<dbReference type="HAMAP" id="MF_00480_B">
    <property type="entry name" value="Ribosomal_uS7_B"/>
    <property type="match status" value="1"/>
</dbReference>
<dbReference type="CDD" id="cd14869">
    <property type="entry name" value="uS7_Bacteria"/>
    <property type="match status" value="1"/>
</dbReference>
<dbReference type="GO" id="GO:0003735">
    <property type="term" value="F:structural constituent of ribosome"/>
    <property type="evidence" value="ECO:0007669"/>
    <property type="project" value="InterPro"/>
</dbReference>
<dbReference type="GO" id="GO:0006412">
    <property type="term" value="P:translation"/>
    <property type="evidence" value="ECO:0007669"/>
    <property type="project" value="UniProtKB-UniRule"/>
</dbReference>
<evidence type="ECO:0000256" key="4">
    <source>
        <dbReference type="ARBA" id="ARBA00022980"/>
    </source>
</evidence>
<evidence type="ECO:0000313" key="9">
    <source>
        <dbReference type="Proteomes" id="UP000245802"/>
    </source>
</evidence>
<organism evidence="8 9">
    <name type="scientific">Gemmata obscuriglobus</name>
    <dbReference type="NCBI Taxonomy" id="114"/>
    <lineage>
        <taxon>Bacteria</taxon>
        <taxon>Pseudomonadati</taxon>
        <taxon>Planctomycetota</taxon>
        <taxon>Planctomycetia</taxon>
        <taxon>Gemmatales</taxon>
        <taxon>Gemmataceae</taxon>
        <taxon>Gemmata</taxon>
    </lineage>
</organism>
<comment type="subunit">
    <text evidence="6">Part of the 30S ribosomal subunit. Contacts proteins S9 and S11.</text>
</comment>
<dbReference type="FunFam" id="1.10.455.10:FF:000001">
    <property type="entry name" value="30S ribosomal protein S7"/>
    <property type="match status" value="1"/>
</dbReference>